<dbReference type="Pfam" id="PF04230">
    <property type="entry name" value="PS_pyruv_trans"/>
    <property type="match status" value="1"/>
</dbReference>
<dbReference type="InterPro" id="IPR007345">
    <property type="entry name" value="Polysacch_pyruvyl_Trfase"/>
</dbReference>
<feature type="domain" description="Polysaccharide pyruvyl transferase" evidence="1">
    <location>
        <begin position="219"/>
        <end position="343"/>
    </location>
</feature>
<evidence type="ECO:0000313" key="2">
    <source>
        <dbReference type="EMBL" id="MBP2317539.1"/>
    </source>
</evidence>
<protein>
    <recommendedName>
        <fullName evidence="1">Polysaccharide pyruvyl transferase domain-containing protein</fullName>
    </recommendedName>
</protein>
<dbReference type="EMBL" id="JAGINX010000001">
    <property type="protein sequence ID" value="MBP2317539.1"/>
    <property type="molecule type" value="Genomic_DNA"/>
</dbReference>
<organism evidence="2 3">
    <name type="scientific">Nesterenkonia lacusekhoensis</name>
    <dbReference type="NCBI Taxonomy" id="150832"/>
    <lineage>
        <taxon>Bacteria</taxon>
        <taxon>Bacillati</taxon>
        <taxon>Actinomycetota</taxon>
        <taxon>Actinomycetes</taxon>
        <taxon>Micrococcales</taxon>
        <taxon>Micrococcaceae</taxon>
        <taxon>Nesterenkonia</taxon>
    </lineage>
</organism>
<evidence type="ECO:0000313" key="3">
    <source>
        <dbReference type="Proteomes" id="UP001519331"/>
    </source>
</evidence>
<name>A0ABS4SZA8_9MICC</name>
<keyword evidence="3" id="KW-1185">Reference proteome</keyword>
<evidence type="ECO:0000259" key="1">
    <source>
        <dbReference type="Pfam" id="PF04230"/>
    </source>
</evidence>
<comment type="caution">
    <text evidence="2">The sequence shown here is derived from an EMBL/GenBank/DDBJ whole genome shotgun (WGS) entry which is preliminary data.</text>
</comment>
<reference evidence="2 3" key="1">
    <citation type="submission" date="2021-03" db="EMBL/GenBank/DDBJ databases">
        <title>Sequencing the genomes of 1000 actinobacteria strains.</title>
        <authorList>
            <person name="Klenk H.-P."/>
        </authorList>
    </citation>
    <scope>NUCLEOTIDE SEQUENCE [LARGE SCALE GENOMIC DNA]</scope>
    <source>
        <strain evidence="2 3">DSM 12544</strain>
    </source>
</reference>
<gene>
    <name evidence="2" type="ORF">JOF45_000558</name>
</gene>
<dbReference type="Proteomes" id="UP001519331">
    <property type="component" value="Unassembled WGS sequence"/>
</dbReference>
<proteinExistence type="predicted"/>
<accession>A0ABS4SZA8</accession>
<sequence length="447" mass="49909">MTDRNLLERLRTTARTTSSLIALGVEPEIVRTKNLLRLAFAIPSGEAVAYLSVTDGGIELKMRANHKAGRQELRRVLLGAARLTASPSEHHLLASFETGTPGRRIMKSAAAWIQTVQQETELRHELYQGTRQPGGEDTFGFWADVRANFGDQIGPWLVQELTGRRMINSRYSKRNHGRMTATVGSIIHMLPTSATSEVDIWGAGLMRRLSDEERAGLEKLSDVTVHAVRGRLTRQLLQEQLGWEVPEVYGDPALLCPRFYTPEPDPEAEGKIAFVPHFKHVEHHFSTAAEFQEALDDDVHLVDVHEDLRTVISQIASARVCVSSSLHGIIIAQAYGVPWVWLYAPDRNIGGARFKFDDFFSTLADADSVASHEASVKDFLQLPFAELAQQAVLPELGIDLDALQNAFPIPTAEKPVTPVKPRFRWNRVSLEERFLADVRASYRLAHS</sequence>
<dbReference type="RefSeq" id="WP_210047781.1">
    <property type="nucleotide sequence ID" value="NZ_JAGINX010000001.1"/>
</dbReference>